<gene>
    <name evidence="2" type="ORF">BRAFLDRAFT_231621</name>
</gene>
<accession>C3Z4G7</accession>
<protein>
    <recommendedName>
        <fullName evidence="1">Aminopeptidase N-like N-terminal domain-containing protein</fullName>
    </recommendedName>
</protein>
<evidence type="ECO:0000259" key="1">
    <source>
        <dbReference type="Pfam" id="PF17900"/>
    </source>
</evidence>
<evidence type="ECO:0000313" key="2">
    <source>
        <dbReference type="EMBL" id="EEN52556.1"/>
    </source>
</evidence>
<dbReference type="EMBL" id="GG666579">
    <property type="protein sequence ID" value="EEN52556.1"/>
    <property type="molecule type" value="Genomic_DNA"/>
</dbReference>
<name>C3Z4G7_BRAFL</name>
<feature type="domain" description="Aminopeptidase N-like N-terminal" evidence="1">
    <location>
        <begin position="26"/>
        <end position="136"/>
    </location>
</feature>
<dbReference type="AlphaFoldDB" id="C3Z4G7"/>
<dbReference type="Gene3D" id="2.60.40.1730">
    <property type="entry name" value="tricorn interacting facor f3 domain"/>
    <property type="match status" value="1"/>
</dbReference>
<dbReference type="eggNOG" id="KOG1046">
    <property type="taxonomic scope" value="Eukaryota"/>
</dbReference>
<dbReference type="InParanoid" id="C3Z4G7"/>
<dbReference type="InterPro" id="IPR045357">
    <property type="entry name" value="Aminopeptidase_N-like_N"/>
</dbReference>
<dbReference type="SUPFAM" id="SSF63737">
    <property type="entry name" value="Leukotriene A4 hydrolase N-terminal domain"/>
    <property type="match status" value="1"/>
</dbReference>
<dbReference type="InterPro" id="IPR050344">
    <property type="entry name" value="Peptidase_M1_aminopeptidases"/>
</dbReference>
<dbReference type="Pfam" id="PF17900">
    <property type="entry name" value="Peptidase_M1_N"/>
    <property type="match status" value="1"/>
</dbReference>
<dbReference type="PANTHER" id="PTHR11533">
    <property type="entry name" value="PROTEASE M1 ZINC METALLOPROTEASE"/>
    <property type="match status" value="1"/>
</dbReference>
<sequence>SVKKDPVTASGEIFPWDDVRLPSTLVPNSYHIHLHPNLTTFKFTGNVSINVTVAKKTDMVVFHVKELKVTQSSVKTLNNTVPIVKELEYTENEQYCLMLGQELEVGQNYIVEVHFSGELKDGLYGFYRSTYTLTNDDGVKEKR</sequence>
<reference evidence="2" key="1">
    <citation type="journal article" date="2008" name="Nature">
        <title>The amphioxus genome and the evolution of the chordate karyotype.</title>
        <authorList>
            <consortium name="US DOE Joint Genome Institute (JGI-PGF)"/>
            <person name="Putnam N.H."/>
            <person name="Butts T."/>
            <person name="Ferrier D.E.K."/>
            <person name="Furlong R.F."/>
            <person name="Hellsten U."/>
            <person name="Kawashima T."/>
            <person name="Robinson-Rechavi M."/>
            <person name="Shoguchi E."/>
            <person name="Terry A."/>
            <person name="Yu J.-K."/>
            <person name="Benito-Gutierrez E.L."/>
            <person name="Dubchak I."/>
            <person name="Garcia-Fernandez J."/>
            <person name="Gibson-Brown J.J."/>
            <person name="Grigoriev I.V."/>
            <person name="Horton A.C."/>
            <person name="de Jong P.J."/>
            <person name="Jurka J."/>
            <person name="Kapitonov V.V."/>
            <person name="Kohara Y."/>
            <person name="Kuroki Y."/>
            <person name="Lindquist E."/>
            <person name="Lucas S."/>
            <person name="Osoegawa K."/>
            <person name="Pennacchio L.A."/>
            <person name="Salamov A.A."/>
            <person name="Satou Y."/>
            <person name="Sauka-Spengler T."/>
            <person name="Schmutz J."/>
            <person name="Shin-I T."/>
            <person name="Toyoda A."/>
            <person name="Bronner-Fraser M."/>
            <person name="Fujiyama A."/>
            <person name="Holland L.Z."/>
            <person name="Holland P.W.H."/>
            <person name="Satoh N."/>
            <person name="Rokhsar D.S."/>
        </authorList>
    </citation>
    <scope>NUCLEOTIDE SEQUENCE [LARGE SCALE GENOMIC DNA]</scope>
    <source>
        <strain evidence="2">S238N-H82</strain>
        <tissue evidence="2">Testes</tissue>
    </source>
</reference>
<proteinExistence type="predicted"/>
<dbReference type="InterPro" id="IPR042097">
    <property type="entry name" value="Aminopeptidase_N-like_N_sf"/>
</dbReference>
<dbReference type="PANTHER" id="PTHR11533:SF299">
    <property type="entry name" value="AMINOPEPTIDASE"/>
    <property type="match status" value="1"/>
</dbReference>
<organism>
    <name type="scientific">Branchiostoma floridae</name>
    <name type="common">Florida lancelet</name>
    <name type="synonym">Amphioxus</name>
    <dbReference type="NCBI Taxonomy" id="7739"/>
    <lineage>
        <taxon>Eukaryota</taxon>
        <taxon>Metazoa</taxon>
        <taxon>Chordata</taxon>
        <taxon>Cephalochordata</taxon>
        <taxon>Leptocardii</taxon>
        <taxon>Amphioxiformes</taxon>
        <taxon>Branchiostomatidae</taxon>
        <taxon>Branchiostoma</taxon>
    </lineage>
</organism>
<feature type="non-terminal residue" evidence="2">
    <location>
        <position position="1"/>
    </location>
</feature>